<feature type="transmembrane region" description="Helical" evidence="1">
    <location>
        <begin position="73"/>
        <end position="94"/>
    </location>
</feature>
<dbReference type="RefSeq" id="WP_277576456.1">
    <property type="nucleotide sequence ID" value="NZ_JANRMI010000001.1"/>
</dbReference>
<keyword evidence="1" id="KW-0812">Transmembrane</keyword>
<dbReference type="CDD" id="cd16894">
    <property type="entry name" value="MltD-like"/>
    <property type="match status" value="1"/>
</dbReference>
<dbReference type="EMBL" id="JANRMI010000001">
    <property type="protein sequence ID" value="MDG0814976.1"/>
    <property type="molecule type" value="Genomic_DNA"/>
</dbReference>
<keyword evidence="4" id="KW-1185">Reference proteome</keyword>
<proteinExistence type="predicted"/>
<keyword evidence="1" id="KW-1133">Transmembrane helix</keyword>
<keyword evidence="1" id="KW-0472">Membrane</keyword>
<comment type="caution">
    <text evidence="3">The sequence shown here is derived from an EMBL/GenBank/DDBJ whole genome shotgun (WGS) entry which is preliminary data.</text>
</comment>
<organism evidence="3 4">
    <name type="scientific">Bdellovibrio svalbardensis</name>
    <dbReference type="NCBI Taxonomy" id="2972972"/>
    <lineage>
        <taxon>Bacteria</taxon>
        <taxon>Pseudomonadati</taxon>
        <taxon>Bdellovibrionota</taxon>
        <taxon>Bdellovibrionia</taxon>
        <taxon>Bdellovibrionales</taxon>
        <taxon>Pseudobdellovibrionaceae</taxon>
        <taxon>Bdellovibrio</taxon>
    </lineage>
</organism>
<evidence type="ECO:0000256" key="1">
    <source>
        <dbReference type="SAM" id="Phobius"/>
    </source>
</evidence>
<name>A0ABT6DDQ6_9BACT</name>
<protein>
    <submittedName>
        <fullName evidence="3">Lytic transglycosylase domain-containing protein</fullName>
    </submittedName>
</protein>
<dbReference type="SUPFAM" id="SSF53955">
    <property type="entry name" value="Lysozyme-like"/>
    <property type="match status" value="1"/>
</dbReference>
<dbReference type="Pfam" id="PF01464">
    <property type="entry name" value="SLT"/>
    <property type="match status" value="1"/>
</dbReference>
<reference evidence="3" key="1">
    <citation type="submission" date="2022-08" db="EMBL/GenBank/DDBJ databases">
        <title>Novel Bdellovibrio Species Isolated from Svalbard: Designation Bdellovibrio svalbardensis.</title>
        <authorList>
            <person name="Mitchell R.J."/>
            <person name="Choi S.Y."/>
        </authorList>
    </citation>
    <scope>NUCLEOTIDE SEQUENCE</scope>
    <source>
        <strain evidence="3">PAP01</strain>
    </source>
</reference>
<dbReference type="InterPro" id="IPR023346">
    <property type="entry name" value="Lysozyme-like_dom_sf"/>
</dbReference>
<sequence length="520" mass="58707">MFKIFWAEVEAQCHPRQANLRLIGKLLDTPRPPLEPSGGLKPFYGGTLVAPTNGMQVLNKVSKIVSKRSTRGIVLTVMSASLAVAIFNSASFPIEVKRITTMLLSAMTLEKDPNVVYNREEILNDYQNKISEDFKIPADMRERVGFWFDIYTRYDNNNRVIHDSVNPWIIYKVVDVSSIINAETPKHRWLRNVKADDFVKDEVSKIRQALKSLSGRKDLDNLDEYETVVAKSLSVLPGNPQENAQKALKNLRVQTGQKNFFEEGLEVSPLYLSGMEEIFRAHGVPVELTRIPFVESSFNKHAVSKVGASGIWQFMGNTGRSFMTVDHQIDERHSPFKATEAAARLLKENHMILYRSWPLAITAWNHGPPGIRKAIRETGSKNLGDIVASFRTKNFDFASSNFYSEFLAALYAERYQEDIFKNLQKEKSLDVHSVKLARTVSAKELLRVSGLSHEDFIMFNPDLKKAVEKNASVPSGFKLMVNDSAKAVLKRLLAQENTRKVGKKLSRNDVSINLSPSTTN</sequence>
<evidence type="ECO:0000313" key="4">
    <source>
        <dbReference type="Proteomes" id="UP001152321"/>
    </source>
</evidence>
<accession>A0ABT6DDQ6</accession>
<evidence type="ECO:0000259" key="2">
    <source>
        <dbReference type="Pfam" id="PF01464"/>
    </source>
</evidence>
<evidence type="ECO:0000313" key="3">
    <source>
        <dbReference type="EMBL" id="MDG0814976.1"/>
    </source>
</evidence>
<dbReference type="Proteomes" id="UP001152321">
    <property type="component" value="Unassembled WGS sequence"/>
</dbReference>
<dbReference type="InterPro" id="IPR008258">
    <property type="entry name" value="Transglycosylase_SLT_dom_1"/>
</dbReference>
<feature type="domain" description="Transglycosylase SLT" evidence="2">
    <location>
        <begin position="285"/>
        <end position="382"/>
    </location>
</feature>
<dbReference type="Gene3D" id="1.10.530.10">
    <property type="match status" value="1"/>
</dbReference>
<gene>
    <name evidence="3" type="ORF">NWE73_01285</name>
</gene>